<organism evidence="2 3">
    <name type="scientific">Gilvimarinus algae</name>
    <dbReference type="NCBI Taxonomy" id="3058037"/>
    <lineage>
        <taxon>Bacteria</taxon>
        <taxon>Pseudomonadati</taxon>
        <taxon>Pseudomonadota</taxon>
        <taxon>Gammaproteobacteria</taxon>
        <taxon>Cellvibrionales</taxon>
        <taxon>Cellvibrionaceae</taxon>
        <taxon>Gilvimarinus</taxon>
    </lineage>
</organism>
<accession>A0ABT8TIH8</accession>
<comment type="caution">
    <text evidence="2">The sequence shown here is derived from an EMBL/GenBank/DDBJ whole genome shotgun (WGS) entry which is preliminary data.</text>
</comment>
<keyword evidence="1" id="KW-0812">Transmembrane</keyword>
<protein>
    <submittedName>
        <fullName evidence="2">Uncharacterized protein</fullName>
    </submittedName>
</protein>
<evidence type="ECO:0000313" key="3">
    <source>
        <dbReference type="Proteomes" id="UP001168380"/>
    </source>
</evidence>
<evidence type="ECO:0000256" key="1">
    <source>
        <dbReference type="SAM" id="Phobius"/>
    </source>
</evidence>
<name>A0ABT8TIH8_9GAMM</name>
<sequence length="92" mass="9961">MKPYGHIQSKNLKVMLFVARLLVFLSGVLCVLGIAYLILSAFSLNGFIAGLAVGLKIILLSLALLTASSILAAITSFEESYRIKVQYLISNN</sequence>
<evidence type="ECO:0000313" key="2">
    <source>
        <dbReference type="EMBL" id="MDO3383153.1"/>
    </source>
</evidence>
<gene>
    <name evidence="2" type="ORF">QWI16_13315</name>
</gene>
<dbReference type="EMBL" id="JAULRT010000060">
    <property type="protein sequence ID" value="MDO3383153.1"/>
    <property type="molecule type" value="Genomic_DNA"/>
</dbReference>
<keyword evidence="1" id="KW-1133">Transmembrane helix</keyword>
<feature type="transmembrane region" description="Helical" evidence="1">
    <location>
        <begin position="21"/>
        <end position="42"/>
    </location>
</feature>
<dbReference type="RefSeq" id="WP_302713888.1">
    <property type="nucleotide sequence ID" value="NZ_JAULRT010000060.1"/>
</dbReference>
<keyword evidence="3" id="KW-1185">Reference proteome</keyword>
<proteinExistence type="predicted"/>
<dbReference type="Proteomes" id="UP001168380">
    <property type="component" value="Unassembled WGS sequence"/>
</dbReference>
<reference evidence="2" key="1">
    <citation type="submission" date="2023-07" db="EMBL/GenBank/DDBJ databases">
        <title>Gilvimarinus algae sp. nov., isolated from the surface of Kelp.</title>
        <authorList>
            <person name="Sun Y.Y."/>
            <person name="Gong Y."/>
            <person name="Du Z.J."/>
        </authorList>
    </citation>
    <scope>NUCLEOTIDE SEQUENCE</scope>
    <source>
        <strain evidence="2">SDUM040014</strain>
    </source>
</reference>
<feature type="transmembrane region" description="Helical" evidence="1">
    <location>
        <begin position="48"/>
        <end position="74"/>
    </location>
</feature>
<keyword evidence="1" id="KW-0472">Membrane</keyword>